<proteinExistence type="predicted"/>
<evidence type="ECO:0000313" key="1">
    <source>
        <dbReference type="EMBL" id="GFY14631.1"/>
    </source>
</evidence>
<dbReference type="InterPro" id="IPR036397">
    <property type="entry name" value="RNaseH_sf"/>
</dbReference>
<organism evidence="1 2">
    <name type="scientific">Trichonephila clavipes</name>
    <name type="common">Golden silk orbweaver</name>
    <name type="synonym">Nephila clavipes</name>
    <dbReference type="NCBI Taxonomy" id="2585209"/>
    <lineage>
        <taxon>Eukaryota</taxon>
        <taxon>Metazoa</taxon>
        <taxon>Ecdysozoa</taxon>
        <taxon>Arthropoda</taxon>
        <taxon>Chelicerata</taxon>
        <taxon>Arachnida</taxon>
        <taxon>Araneae</taxon>
        <taxon>Araneomorphae</taxon>
        <taxon>Entelegynae</taxon>
        <taxon>Araneoidea</taxon>
        <taxon>Nephilidae</taxon>
        <taxon>Trichonephila</taxon>
    </lineage>
</organism>
<dbReference type="GO" id="GO:0003676">
    <property type="term" value="F:nucleic acid binding"/>
    <property type="evidence" value="ECO:0007669"/>
    <property type="project" value="InterPro"/>
</dbReference>
<accession>A0A8X6SUE9</accession>
<sequence length="146" mass="16652">MNFTLLLKQMTIVSMTEEVGVRGLKPPFLYKDTIQRPVVLPFRAHDLEASFQQDNAKPHTTRISLECLRAVSTLPGPARSPDFSLIEHVWNMLECQIRAYQNIADLEQQLVNTWQNVSQDNLRNLYQSLPRHIQACIAAKGGSTNY</sequence>
<protein>
    <submittedName>
        <fullName evidence="1">Transposable element Tc1 transposase</fullName>
    </submittedName>
</protein>
<dbReference type="EMBL" id="BMAU01021330">
    <property type="protein sequence ID" value="GFY14631.1"/>
    <property type="molecule type" value="Genomic_DNA"/>
</dbReference>
<dbReference type="Gene3D" id="3.30.420.10">
    <property type="entry name" value="Ribonuclease H-like superfamily/Ribonuclease H"/>
    <property type="match status" value="1"/>
</dbReference>
<reference evidence="1" key="1">
    <citation type="submission" date="2020-08" db="EMBL/GenBank/DDBJ databases">
        <title>Multicomponent nature underlies the extraordinary mechanical properties of spider dragline silk.</title>
        <authorList>
            <person name="Kono N."/>
            <person name="Nakamura H."/>
            <person name="Mori M."/>
            <person name="Yoshida Y."/>
            <person name="Ohtoshi R."/>
            <person name="Malay A.D."/>
            <person name="Moran D.A.P."/>
            <person name="Tomita M."/>
            <person name="Numata K."/>
            <person name="Arakawa K."/>
        </authorList>
    </citation>
    <scope>NUCLEOTIDE SEQUENCE</scope>
</reference>
<dbReference type="Proteomes" id="UP000887159">
    <property type="component" value="Unassembled WGS sequence"/>
</dbReference>
<evidence type="ECO:0000313" key="2">
    <source>
        <dbReference type="Proteomes" id="UP000887159"/>
    </source>
</evidence>
<gene>
    <name evidence="1" type="primary">X975_14489</name>
    <name evidence="1" type="ORF">TNCV_4828341</name>
</gene>
<comment type="caution">
    <text evidence="1">The sequence shown here is derived from an EMBL/GenBank/DDBJ whole genome shotgun (WGS) entry which is preliminary data.</text>
</comment>
<name>A0A8X6SUE9_TRICX</name>
<dbReference type="AlphaFoldDB" id="A0A8X6SUE9"/>
<keyword evidence="2" id="KW-1185">Reference proteome</keyword>